<proteinExistence type="predicted"/>
<protein>
    <submittedName>
        <fullName evidence="1">Uncharacterized protein</fullName>
    </submittedName>
</protein>
<evidence type="ECO:0000313" key="2">
    <source>
        <dbReference type="Proteomes" id="UP001060085"/>
    </source>
</evidence>
<name>A0ACC0AYT5_CATRO</name>
<dbReference type="EMBL" id="CM044704">
    <property type="protein sequence ID" value="KAI5666192.1"/>
    <property type="molecule type" value="Genomic_DNA"/>
</dbReference>
<gene>
    <name evidence="1" type="ORF">M9H77_16045</name>
</gene>
<accession>A0ACC0AYT5</accession>
<dbReference type="Proteomes" id="UP001060085">
    <property type="component" value="Linkage Group LG04"/>
</dbReference>
<organism evidence="1 2">
    <name type="scientific">Catharanthus roseus</name>
    <name type="common">Madagascar periwinkle</name>
    <name type="synonym">Vinca rosea</name>
    <dbReference type="NCBI Taxonomy" id="4058"/>
    <lineage>
        <taxon>Eukaryota</taxon>
        <taxon>Viridiplantae</taxon>
        <taxon>Streptophyta</taxon>
        <taxon>Embryophyta</taxon>
        <taxon>Tracheophyta</taxon>
        <taxon>Spermatophyta</taxon>
        <taxon>Magnoliopsida</taxon>
        <taxon>eudicotyledons</taxon>
        <taxon>Gunneridae</taxon>
        <taxon>Pentapetalae</taxon>
        <taxon>asterids</taxon>
        <taxon>lamiids</taxon>
        <taxon>Gentianales</taxon>
        <taxon>Apocynaceae</taxon>
        <taxon>Rauvolfioideae</taxon>
        <taxon>Vinceae</taxon>
        <taxon>Catharanthinae</taxon>
        <taxon>Catharanthus</taxon>
    </lineage>
</organism>
<reference evidence="2" key="1">
    <citation type="journal article" date="2023" name="Nat. Plants">
        <title>Single-cell RNA sequencing provides a high-resolution roadmap for understanding the multicellular compartmentation of specialized metabolism.</title>
        <authorList>
            <person name="Sun S."/>
            <person name="Shen X."/>
            <person name="Li Y."/>
            <person name="Li Y."/>
            <person name="Wang S."/>
            <person name="Li R."/>
            <person name="Zhang H."/>
            <person name="Shen G."/>
            <person name="Guo B."/>
            <person name="Wei J."/>
            <person name="Xu J."/>
            <person name="St-Pierre B."/>
            <person name="Chen S."/>
            <person name="Sun C."/>
        </authorList>
    </citation>
    <scope>NUCLEOTIDE SEQUENCE [LARGE SCALE GENOMIC DNA]</scope>
</reference>
<sequence length="554" mass="62640">MSKVNESRSTWTEELTRLVDDNGPRSYDSRATSDVPAQEEAAAAAAAVGKGEVEESWKFHMVEFAKGFGEMSLEFGKGVRDVVKQSILREDSVIVKKLRGPCQKACGKLRFLNEYLPEDRDPVHAWSVILLVSFLAFVVLIVNTDKNTNTPLVKKVHVHPPSATRILLPDGRLLAYEEHGVPADQARFSMIVPHSFLSSRLAGIPGVKTSLLQEFGIRLVTYDLPGFGESDPHPDRDLESSALDMLHLSYTVNITHKFWVLGFSGGCVHAWAALRYIPDRVAGAIMVSPMVNPYDPSMSKEERRRTWSKWTTRKKLMYRLAKKFPMLLPFFYRRSFLSGNHGQLEKWLAVSLGNKDKALIEHPMFEEFWQRDLEESVRQGKVDPFVEEAVLQVSNWGFRVSDLKVRKKLKQKGLLVWLKSIFGQAEESINGFLGPVHVWQGMDDMVVPQSMSDFVQRILPDAMVHKLLYEGHFTYFYFCDECHRQILSTAYGTPQGPLVPVPQAEQPSNPKEVDEEAEVILDGIPIDEESVPGHDNSNLEDHKFSQVPTDGTTE</sequence>
<comment type="caution">
    <text evidence="1">The sequence shown here is derived from an EMBL/GenBank/DDBJ whole genome shotgun (WGS) entry which is preliminary data.</text>
</comment>
<keyword evidence="2" id="KW-1185">Reference proteome</keyword>
<evidence type="ECO:0000313" key="1">
    <source>
        <dbReference type="EMBL" id="KAI5666192.1"/>
    </source>
</evidence>